<organism evidence="4 5">
    <name type="scientific">Chelatococcus albus</name>
    <dbReference type="NCBI Taxonomy" id="3047466"/>
    <lineage>
        <taxon>Bacteria</taxon>
        <taxon>Pseudomonadati</taxon>
        <taxon>Pseudomonadota</taxon>
        <taxon>Alphaproteobacteria</taxon>
        <taxon>Hyphomicrobiales</taxon>
        <taxon>Chelatococcaceae</taxon>
        <taxon>Chelatococcus</taxon>
    </lineage>
</organism>
<sequence>MAERAGLSRGVLNHHFASKEDLVVHSVEELLHSYTEEIRALAAEVRDGRLSFDGFLDRLWEMFSGRLFLITLEHITEARHNDALRQSMVPVVREFHAALDETWRNFFGRSHLSDGEIETALSATLCLLRGMGVQTVLRDDPAYHARLLTWWKGQLALLVRLRDGRPD</sequence>
<evidence type="ECO:0000313" key="4">
    <source>
        <dbReference type="EMBL" id="MDJ1157537.1"/>
    </source>
</evidence>
<evidence type="ECO:0000256" key="1">
    <source>
        <dbReference type="ARBA" id="ARBA00023125"/>
    </source>
</evidence>
<name>A0ABT7AEX2_9HYPH</name>
<accession>A0ABT7AEX2</accession>
<protein>
    <submittedName>
        <fullName evidence="4">TetR/AcrR family transcriptional regulator</fullName>
    </submittedName>
</protein>
<evidence type="ECO:0000259" key="3">
    <source>
        <dbReference type="PROSITE" id="PS50977"/>
    </source>
</evidence>
<proteinExistence type="predicted"/>
<keyword evidence="5" id="KW-1185">Reference proteome</keyword>
<evidence type="ECO:0000256" key="2">
    <source>
        <dbReference type="PROSITE-ProRule" id="PRU00335"/>
    </source>
</evidence>
<dbReference type="PROSITE" id="PS50977">
    <property type="entry name" value="HTH_TETR_2"/>
    <property type="match status" value="1"/>
</dbReference>
<evidence type="ECO:0000313" key="5">
    <source>
        <dbReference type="Proteomes" id="UP001321492"/>
    </source>
</evidence>
<dbReference type="Gene3D" id="1.10.357.10">
    <property type="entry name" value="Tetracycline Repressor, domain 2"/>
    <property type="match status" value="1"/>
</dbReference>
<reference evidence="4 5" key="1">
    <citation type="submission" date="2023-05" db="EMBL/GenBank/DDBJ databases">
        <title>Chelatococcus sp. nov., a moderately thermophilic bacterium isolated from hot spring microbial mat.</title>
        <authorList>
            <person name="Hu C.-J."/>
            <person name="Li W.-J."/>
        </authorList>
    </citation>
    <scope>NUCLEOTIDE SEQUENCE [LARGE SCALE GENOMIC DNA]</scope>
    <source>
        <strain evidence="4 5">SYSU G07232</strain>
    </source>
</reference>
<dbReference type="Proteomes" id="UP001321492">
    <property type="component" value="Unassembled WGS sequence"/>
</dbReference>
<gene>
    <name evidence="4" type="ORF">QNA08_04695</name>
</gene>
<comment type="caution">
    <text evidence="2">Lacks conserved residue(s) required for the propagation of feature annotation.</text>
</comment>
<dbReference type="RefSeq" id="WP_283739705.1">
    <property type="nucleotide sequence ID" value="NZ_JASJEV010000002.1"/>
</dbReference>
<dbReference type="SUPFAM" id="SSF46689">
    <property type="entry name" value="Homeodomain-like"/>
    <property type="match status" value="1"/>
</dbReference>
<feature type="domain" description="HTH tetR-type" evidence="3">
    <location>
        <begin position="1"/>
        <end position="34"/>
    </location>
</feature>
<dbReference type="InterPro" id="IPR009057">
    <property type="entry name" value="Homeodomain-like_sf"/>
</dbReference>
<comment type="caution">
    <text evidence="4">The sequence shown here is derived from an EMBL/GenBank/DDBJ whole genome shotgun (WGS) entry which is preliminary data.</text>
</comment>
<dbReference type="EMBL" id="JASJEV010000002">
    <property type="protein sequence ID" value="MDJ1157537.1"/>
    <property type="molecule type" value="Genomic_DNA"/>
</dbReference>
<keyword evidence="1 2" id="KW-0238">DNA-binding</keyword>
<dbReference type="InterPro" id="IPR001647">
    <property type="entry name" value="HTH_TetR"/>
</dbReference>
<dbReference type="Pfam" id="PF00440">
    <property type="entry name" value="TetR_N"/>
    <property type="match status" value="1"/>
</dbReference>